<feature type="compositionally biased region" description="Polar residues" evidence="7">
    <location>
        <begin position="267"/>
        <end position="282"/>
    </location>
</feature>
<evidence type="ECO:0000313" key="11">
    <source>
        <dbReference type="Proteomes" id="UP001327560"/>
    </source>
</evidence>
<dbReference type="InterPro" id="IPR015495">
    <property type="entry name" value="Myb_TF_plants"/>
</dbReference>
<organism evidence="10 11">
    <name type="scientific">Canna indica</name>
    <name type="common">Indian-shot</name>
    <dbReference type="NCBI Taxonomy" id="4628"/>
    <lineage>
        <taxon>Eukaryota</taxon>
        <taxon>Viridiplantae</taxon>
        <taxon>Streptophyta</taxon>
        <taxon>Embryophyta</taxon>
        <taxon>Tracheophyta</taxon>
        <taxon>Spermatophyta</taxon>
        <taxon>Magnoliopsida</taxon>
        <taxon>Liliopsida</taxon>
        <taxon>Zingiberales</taxon>
        <taxon>Cannaceae</taxon>
        <taxon>Canna</taxon>
    </lineage>
</organism>
<dbReference type="SMART" id="SM00717">
    <property type="entry name" value="SANT"/>
    <property type="match status" value="2"/>
</dbReference>
<feature type="region of interest" description="Disordered" evidence="7">
    <location>
        <begin position="249"/>
        <end position="300"/>
    </location>
</feature>
<dbReference type="EMBL" id="CP136898">
    <property type="protein sequence ID" value="WOL18988.1"/>
    <property type="molecule type" value="Genomic_DNA"/>
</dbReference>
<keyword evidence="4" id="KW-0238">DNA-binding</keyword>
<dbReference type="SUPFAM" id="SSF46689">
    <property type="entry name" value="Homeodomain-like"/>
    <property type="match status" value="1"/>
</dbReference>
<dbReference type="PANTHER" id="PTHR10641">
    <property type="entry name" value="MYB FAMILY TRANSCRIPTION FACTOR"/>
    <property type="match status" value="1"/>
</dbReference>
<evidence type="ECO:0000256" key="5">
    <source>
        <dbReference type="ARBA" id="ARBA00023163"/>
    </source>
</evidence>
<dbReference type="GO" id="GO:0005634">
    <property type="term" value="C:nucleus"/>
    <property type="evidence" value="ECO:0007669"/>
    <property type="project" value="UniProtKB-SubCell"/>
</dbReference>
<feature type="compositionally biased region" description="Low complexity" evidence="7">
    <location>
        <begin position="283"/>
        <end position="300"/>
    </location>
</feature>
<dbReference type="CDD" id="cd00167">
    <property type="entry name" value="SANT"/>
    <property type="match status" value="2"/>
</dbReference>
<evidence type="ECO:0000256" key="4">
    <source>
        <dbReference type="ARBA" id="ARBA00023125"/>
    </source>
</evidence>
<dbReference type="FunFam" id="1.10.10.60:FF:000001">
    <property type="entry name" value="MYB-related transcription factor"/>
    <property type="match status" value="1"/>
</dbReference>
<dbReference type="InterPro" id="IPR009057">
    <property type="entry name" value="Homeodomain-like_sf"/>
</dbReference>
<keyword evidence="2" id="KW-0677">Repeat</keyword>
<dbReference type="InterPro" id="IPR017930">
    <property type="entry name" value="Myb_dom"/>
</dbReference>
<dbReference type="FunFam" id="1.10.10.60:FF:000349">
    <property type="entry name" value="Transcription factor MYB39"/>
    <property type="match status" value="1"/>
</dbReference>
<reference evidence="10 11" key="1">
    <citation type="submission" date="2023-10" db="EMBL/GenBank/DDBJ databases">
        <title>Chromosome-scale genome assembly provides insights into flower coloration mechanisms of Canna indica.</title>
        <authorList>
            <person name="Li C."/>
        </authorList>
    </citation>
    <scope>NUCLEOTIDE SEQUENCE [LARGE SCALE GENOMIC DNA]</scope>
    <source>
        <tissue evidence="10">Flower</tissue>
    </source>
</reference>
<dbReference type="GO" id="GO:0003677">
    <property type="term" value="F:DNA binding"/>
    <property type="evidence" value="ECO:0007669"/>
    <property type="project" value="UniProtKB-KW"/>
</dbReference>
<feature type="compositionally biased region" description="Low complexity" evidence="7">
    <location>
        <begin position="249"/>
        <end position="258"/>
    </location>
</feature>
<feature type="domain" description="Myb-like" evidence="8">
    <location>
        <begin position="10"/>
        <end position="62"/>
    </location>
</feature>
<evidence type="ECO:0000256" key="7">
    <source>
        <dbReference type="SAM" id="MobiDB-lite"/>
    </source>
</evidence>
<evidence type="ECO:0000259" key="8">
    <source>
        <dbReference type="PROSITE" id="PS50090"/>
    </source>
</evidence>
<evidence type="ECO:0000256" key="2">
    <source>
        <dbReference type="ARBA" id="ARBA00022737"/>
    </source>
</evidence>
<accession>A0AAQ3QRN1</accession>
<evidence type="ECO:0000259" key="9">
    <source>
        <dbReference type="PROSITE" id="PS51294"/>
    </source>
</evidence>
<dbReference type="PROSITE" id="PS51294">
    <property type="entry name" value="HTH_MYB"/>
    <property type="match status" value="2"/>
</dbReference>
<evidence type="ECO:0000256" key="1">
    <source>
        <dbReference type="ARBA" id="ARBA00004123"/>
    </source>
</evidence>
<feature type="domain" description="Myb-like" evidence="8">
    <location>
        <begin position="63"/>
        <end position="113"/>
    </location>
</feature>
<dbReference type="PANTHER" id="PTHR10641:SF1297">
    <property type="entry name" value="OS06G0112700 PROTEIN"/>
    <property type="match status" value="1"/>
</dbReference>
<evidence type="ECO:0000313" key="10">
    <source>
        <dbReference type="EMBL" id="WOL18988.1"/>
    </source>
</evidence>
<dbReference type="InterPro" id="IPR001005">
    <property type="entry name" value="SANT/Myb"/>
</dbReference>
<protein>
    <submittedName>
        <fullName evidence="10">Transcription factor MYB39</fullName>
    </submittedName>
</protein>
<comment type="subcellular location">
    <subcellularLocation>
        <location evidence="1">Nucleus</location>
    </subcellularLocation>
</comment>
<dbReference type="Pfam" id="PF00249">
    <property type="entry name" value="Myb_DNA-binding"/>
    <property type="match status" value="2"/>
</dbReference>
<keyword evidence="3" id="KW-0805">Transcription regulation</keyword>
<dbReference type="Gene3D" id="1.10.10.60">
    <property type="entry name" value="Homeodomain-like"/>
    <property type="match status" value="2"/>
</dbReference>
<proteinExistence type="predicted"/>
<evidence type="ECO:0000256" key="3">
    <source>
        <dbReference type="ARBA" id="ARBA00023015"/>
    </source>
</evidence>
<keyword evidence="11" id="KW-1185">Reference proteome</keyword>
<dbReference type="PROSITE" id="PS50090">
    <property type="entry name" value="MYB_LIKE"/>
    <property type="match status" value="2"/>
</dbReference>
<keyword evidence="5" id="KW-0804">Transcription</keyword>
<gene>
    <name evidence="10" type="ORF">Cni_G27785</name>
</gene>
<sequence length="318" mass="34509">MGRSPCCDDELALKKGPWMPEEDEKLKNYVEKHGHGSWRRLPKLAGLNRCGKSCRLRWTNYLRPDIKRGKFTEDEERLILDLHSLHGNKWSTIAASLPGRTDNEIKNYWNTHMRKKLLRAGIDPATHRPRADLGLLTDLPKLLAAAATLGGFATSLDVNPLQLQADAAAANHLVKLHLVQKLVEAITTCSLPPPPTPNLNLMALFGSPPSLPTISNLFHNYLSNYGGGDQIAAVADHYSGAGAAAGASSCGLPGSSGSAPPPMVSASRENQNKSELSTSVEGSTDTISTDSPISNDTWDSLNLTDLDDDLGYWKDILR</sequence>
<name>A0AAQ3QRN1_9LILI</name>
<keyword evidence="6" id="KW-0539">Nucleus</keyword>
<feature type="domain" description="HTH myb-type" evidence="9">
    <location>
        <begin position="63"/>
        <end position="117"/>
    </location>
</feature>
<evidence type="ECO:0000256" key="6">
    <source>
        <dbReference type="ARBA" id="ARBA00023242"/>
    </source>
</evidence>
<dbReference type="Proteomes" id="UP001327560">
    <property type="component" value="Chromosome 9"/>
</dbReference>
<dbReference type="AlphaFoldDB" id="A0AAQ3QRN1"/>
<feature type="domain" description="HTH myb-type" evidence="9">
    <location>
        <begin position="13"/>
        <end position="62"/>
    </location>
</feature>